<accession>A0A2G4EYB6</accession>
<comment type="similarity">
    <text evidence="1">Belongs to the glycosyltransferase 2 family.</text>
</comment>
<keyword evidence="3 5" id="KW-0808">Transferase</keyword>
<dbReference type="InterPro" id="IPR001173">
    <property type="entry name" value="Glyco_trans_2-like"/>
</dbReference>
<dbReference type="PANTHER" id="PTHR43630">
    <property type="entry name" value="POLY-BETA-1,6-N-ACETYL-D-GLUCOSAMINE SYNTHASE"/>
    <property type="match status" value="1"/>
</dbReference>
<dbReference type="Proteomes" id="UP000226442">
    <property type="component" value="Unassembled WGS sequence"/>
</dbReference>
<dbReference type="Pfam" id="PF00535">
    <property type="entry name" value="Glycos_transf_2"/>
    <property type="match status" value="1"/>
</dbReference>
<sequence>MKEIGLVAIGRNEGQRLRQCLVSATNKVVRVVYVDSGSTDGSLELARSLGADTVELDLSTPFTAARARNEGFARLLELAPDIEFVQFVDGDCELVDGWLDRAYSELTAKPNVAAVCGRRRERYPAATIYNQLCDIEWDTAIGETTACGGDSMIRTAAFQQVEGFNPTLIAGEEPEMCLRLRQKDWKILRLDAEMTLHDAQMTNFTQWWKRSQRAGYAYAEGSWMHGKKPDRHWVKETKSIWLWGLIIPALALTMALPTKGWSLLLLTGYLLATYRTYNYYLKHRDITTKNAAIYAFSCILAKFPQLQGQIQFHQRRLLGQQSKLIEYKTTKPLNSAS</sequence>
<name>A0A2G4EYB6_9CYAN</name>
<dbReference type="Gene3D" id="3.90.550.10">
    <property type="entry name" value="Spore Coat Polysaccharide Biosynthesis Protein SpsA, Chain A"/>
    <property type="match status" value="1"/>
</dbReference>
<keyword evidence="2" id="KW-0328">Glycosyltransferase</keyword>
<evidence type="ECO:0000259" key="4">
    <source>
        <dbReference type="Pfam" id="PF00535"/>
    </source>
</evidence>
<reference evidence="5" key="1">
    <citation type="submission" date="2017-10" db="EMBL/GenBank/DDBJ databases">
        <title>Draft genome sequence of the planktic cyanobacteria Tychonema bourrellyi isolated from alpine lentic freshwater.</title>
        <authorList>
            <person name="Tett A."/>
            <person name="Armanini F."/>
            <person name="Asnicar F."/>
            <person name="Boscaini A."/>
            <person name="Pasolli E."/>
            <person name="Zolfo M."/>
            <person name="Donati C."/>
            <person name="Salmaso N."/>
            <person name="Segata N."/>
        </authorList>
    </citation>
    <scope>NUCLEOTIDE SEQUENCE</scope>
    <source>
        <strain evidence="5">FEM_GT703</strain>
    </source>
</reference>
<dbReference type="OrthoDB" id="9811884at2"/>
<evidence type="ECO:0000256" key="1">
    <source>
        <dbReference type="ARBA" id="ARBA00006739"/>
    </source>
</evidence>
<evidence type="ECO:0000313" key="6">
    <source>
        <dbReference type="Proteomes" id="UP000226442"/>
    </source>
</evidence>
<dbReference type="AlphaFoldDB" id="A0A2G4EYB6"/>
<dbReference type="EMBL" id="NXIB02000119">
    <property type="protein sequence ID" value="PHX54167.1"/>
    <property type="molecule type" value="Genomic_DNA"/>
</dbReference>
<feature type="domain" description="Glycosyltransferase 2-like" evidence="4">
    <location>
        <begin position="12"/>
        <end position="124"/>
    </location>
</feature>
<keyword evidence="6" id="KW-1185">Reference proteome</keyword>
<proteinExistence type="inferred from homology"/>
<evidence type="ECO:0000256" key="3">
    <source>
        <dbReference type="ARBA" id="ARBA00022679"/>
    </source>
</evidence>
<gene>
    <name evidence="5" type="ORF">CP500_017595</name>
</gene>
<dbReference type="GO" id="GO:0016757">
    <property type="term" value="F:glycosyltransferase activity"/>
    <property type="evidence" value="ECO:0007669"/>
    <property type="project" value="UniProtKB-KW"/>
</dbReference>
<dbReference type="InterPro" id="IPR029044">
    <property type="entry name" value="Nucleotide-diphossugar_trans"/>
</dbReference>
<dbReference type="PANTHER" id="PTHR43630:SF1">
    <property type="entry name" value="POLY-BETA-1,6-N-ACETYL-D-GLUCOSAMINE SYNTHASE"/>
    <property type="match status" value="1"/>
</dbReference>
<dbReference type="SUPFAM" id="SSF53448">
    <property type="entry name" value="Nucleotide-diphospho-sugar transferases"/>
    <property type="match status" value="1"/>
</dbReference>
<comment type="caution">
    <text evidence="5">The sequence shown here is derived from an EMBL/GenBank/DDBJ whole genome shotgun (WGS) entry which is preliminary data.</text>
</comment>
<dbReference type="RefSeq" id="WP_096832346.1">
    <property type="nucleotide sequence ID" value="NZ_NXIB02000119.1"/>
</dbReference>
<evidence type="ECO:0000313" key="5">
    <source>
        <dbReference type="EMBL" id="PHX54167.1"/>
    </source>
</evidence>
<organism evidence="5 6">
    <name type="scientific">Tychonema bourrellyi FEM_GT703</name>
    <dbReference type="NCBI Taxonomy" id="2040638"/>
    <lineage>
        <taxon>Bacteria</taxon>
        <taxon>Bacillati</taxon>
        <taxon>Cyanobacteriota</taxon>
        <taxon>Cyanophyceae</taxon>
        <taxon>Oscillatoriophycideae</taxon>
        <taxon>Oscillatoriales</taxon>
        <taxon>Microcoleaceae</taxon>
        <taxon>Tychonema</taxon>
    </lineage>
</organism>
<protein>
    <submittedName>
        <fullName evidence="5">Glycosyl transferase</fullName>
    </submittedName>
</protein>
<evidence type="ECO:0000256" key="2">
    <source>
        <dbReference type="ARBA" id="ARBA00022676"/>
    </source>
</evidence>